<dbReference type="SMART" id="SM00353">
    <property type="entry name" value="HLH"/>
    <property type="match status" value="1"/>
</dbReference>
<feature type="compositionally biased region" description="Polar residues" evidence="8">
    <location>
        <begin position="372"/>
        <end position="386"/>
    </location>
</feature>
<evidence type="ECO:0000256" key="8">
    <source>
        <dbReference type="SAM" id="MobiDB-lite"/>
    </source>
</evidence>
<feature type="compositionally biased region" description="Polar residues" evidence="8">
    <location>
        <begin position="37"/>
        <end position="47"/>
    </location>
</feature>
<feature type="compositionally biased region" description="Low complexity" evidence="8">
    <location>
        <begin position="351"/>
        <end position="364"/>
    </location>
</feature>
<keyword evidence="11" id="KW-1185">Reference proteome</keyword>
<dbReference type="GO" id="GO:0005634">
    <property type="term" value="C:nucleus"/>
    <property type="evidence" value="ECO:0007669"/>
    <property type="project" value="UniProtKB-SubCell"/>
</dbReference>
<feature type="compositionally biased region" description="Basic and acidic residues" evidence="8">
    <location>
        <begin position="565"/>
        <end position="575"/>
    </location>
</feature>
<sequence length="677" mass="72053">MFPLPVANGKNRPTTLASTQFGGSGLDERPGSGSWGTGDQNSSTFDQGRSYGEGSHYSEHRDLPAHNSLTSSPFLGAGIVGECLSCCWGHGHSRGRLTHSSTAFLSPSLQTGFLPSEMGITSPSTLSPTGVKGGSQYFSYPNNPRRRGAESNIDGQPKKVRKVPPGLPSSVSGRTLHGVGRAMGRPWGGRALPFNAFPAPQVYPSNSGDDYSRDPAGYTPSKPPSTVYPGAFYMAGECQTALESPTPTAAGLPSPCMMRGTAQEGAKGRSAQAEAVIAEWWHWGQRPLGQWGSCGGTGGLNHHTRCGFGKRGAMGWSHPWVVSAVGKGETMTGVGPADQAPLVSLQIYSPDHSSNNFSSNPSTPVGSPQGLAGTSQWPRASAQSAGALSPSYEGSLHTLVNRLDEAIHVLRNHAVGQTAAMPSNHSDMHGLLGSAPAHSATVGSLSQAFPASVMSLGSRHPSLVGGSHPEDGLSSNPSMLHNHVSLPSQPSSLPDLSRQQDTYSGGLGRSSVSSGTSEIKREEKEDEENTSVADNSEEEKKELKPSRNRTSQDEDEEDDLLPPEQKAERERERRVANNARERLRVRDINEAFKELGRMCQLHLNSEKPQTKLLILHQAVSVILNLEQQVRERNLNPKAACLKRREEEKVSGVVGDPQMTLSASHPGLGDGHNPVGHM</sequence>
<dbReference type="InterPro" id="IPR036638">
    <property type="entry name" value="HLH_DNA-bd_sf"/>
</dbReference>
<dbReference type="Pfam" id="PF00010">
    <property type="entry name" value="HLH"/>
    <property type="match status" value="1"/>
</dbReference>
<feature type="region of interest" description="Disordered" evidence="8">
    <location>
        <begin position="650"/>
        <end position="677"/>
    </location>
</feature>
<comment type="caution">
    <text evidence="10">The sequence shown here is derived from an EMBL/GenBank/DDBJ whole genome shotgun (WGS) entry which is preliminary data.</text>
</comment>
<dbReference type="PANTHER" id="PTHR11793:SF7">
    <property type="entry name" value="TRANSCRIPTION FACTOR E2-ALPHA"/>
    <property type="match status" value="1"/>
</dbReference>
<evidence type="ECO:0000313" key="10">
    <source>
        <dbReference type="EMBL" id="NXX49881.1"/>
    </source>
</evidence>
<dbReference type="GO" id="GO:0000981">
    <property type="term" value="F:DNA-binding transcription factor activity, RNA polymerase II-specific"/>
    <property type="evidence" value="ECO:0007669"/>
    <property type="project" value="TreeGrafter"/>
</dbReference>
<keyword evidence="2" id="KW-0805">Transcription regulation</keyword>
<proteinExistence type="predicted"/>
<evidence type="ECO:0000256" key="6">
    <source>
        <dbReference type="ARBA" id="ARBA00041064"/>
    </source>
</evidence>
<dbReference type="GO" id="GO:0005667">
    <property type="term" value="C:transcription regulator complex"/>
    <property type="evidence" value="ECO:0007669"/>
    <property type="project" value="TreeGrafter"/>
</dbReference>
<evidence type="ECO:0000256" key="2">
    <source>
        <dbReference type="ARBA" id="ARBA00023015"/>
    </source>
</evidence>
<protein>
    <recommendedName>
        <fullName evidence="6">Transcription factor E2-alpha</fullName>
    </recommendedName>
    <alternativeName>
        <fullName evidence="7">Transcription factor 3</fullName>
    </alternativeName>
</protein>
<evidence type="ECO:0000256" key="4">
    <source>
        <dbReference type="ARBA" id="ARBA00023163"/>
    </source>
</evidence>
<feature type="region of interest" description="Disordered" evidence="8">
    <location>
        <begin position="1"/>
        <end position="64"/>
    </location>
</feature>
<keyword evidence="4" id="KW-0804">Transcription</keyword>
<feature type="non-terminal residue" evidence="10">
    <location>
        <position position="1"/>
    </location>
</feature>
<dbReference type="EMBL" id="WAAF01018308">
    <property type="protein sequence ID" value="NXX49881.1"/>
    <property type="molecule type" value="Genomic_DNA"/>
</dbReference>
<dbReference type="InterPro" id="IPR051098">
    <property type="entry name" value="NeuroDiff_E-box_TFs"/>
</dbReference>
<dbReference type="Gene3D" id="4.10.280.10">
    <property type="entry name" value="Helix-loop-helix DNA-binding domain"/>
    <property type="match status" value="1"/>
</dbReference>
<dbReference type="GO" id="GO:0000978">
    <property type="term" value="F:RNA polymerase II cis-regulatory region sequence-specific DNA binding"/>
    <property type="evidence" value="ECO:0007669"/>
    <property type="project" value="TreeGrafter"/>
</dbReference>
<dbReference type="OrthoDB" id="10034090at2759"/>
<feature type="region of interest" description="Disordered" evidence="8">
    <location>
        <begin position="139"/>
        <end position="177"/>
    </location>
</feature>
<dbReference type="PANTHER" id="PTHR11793">
    <property type="entry name" value="BASIC HELIX-LOOP-HELIX TRANSCRIPTION FACTOR"/>
    <property type="match status" value="1"/>
</dbReference>
<dbReference type="SUPFAM" id="SSF47459">
    <property type="entry name" value="HLH, helix-loop-helix DNA-binding domain"/>
    <property type="match status" value="1"/>
</dbReference>
<organism evidence="10 11">
    <name type="scientific">Tricholaema leucomelas</name>
    <name type="common">pied barbet</name>
    <dbReference type="NCBI Taxonomy" id="240729"/>
    <lineage>
        <taxon>Eukaryota</taxon>
        <taxon>Metazoa</taxon>
        <taxon>Chordata</taxon>
        <taxon>Craniata</taxon>
        <taxon>Vertebrata</taxon>
        <taxon>Euteleostomi</taxon>
        <taxon>Archelosauria</taxon>
        <taxon>Archosauria</taxon>
        <taxon>Dinosauria</taxon>
        <taxon>Saurischia</taxon>
        <taxon>Theropoda</taxon>
        <taxon>Coelurosauria</taxon>
        <taxon>Aves</taxon>
        <taxon>Neognathae</taxon>
        <taxon>Neoaves</taxon>
        <taxon>Telluraves</taxon>
        <taxon>Coraciimorphae</taxon>
        <taxon>Piciformes</taxon>
        <taxon>Lybiidae</taxon>
        <taxon>Tricholaema lacrymosa</taxon>
    </lineage>
</organism>
<feature type="region of interest" description="Disordered" evidence="8">
    <location>
        <begin position="351"/>
        <end position="390"/>
    </location>
</feature>
<dbReference type="GO" id="GO:0046983">
    <property type="term" value="F:protein dimerization activity"/>
    <property type="evidence" value="ECO:0007669"/>
    <property type="project" value="InterPro"/>
</dbReference>
<evidence type="ECO:0000256" key="3">
    <source>
        <dbReference type="ARBA" id="ARBA00023125"/>
    </source>
</evidence>
<reference evidence="10" key="1">
    <citation type="submission" date="2020-02" db="EMBL/GenBank/DDBJ databases">
        <title>Bird 10,000 Genomes (B10K) Project - Family phase.</title>
        <authorList>
            <person name="Zhang G."/>
        </authorList>
    </citation>
    <scope>NUCLEOTIDE SEQUENCE</scope>
    <source>
        <strain evidence="10">B10K-DU-002-37</strain>
        <tissue evidence="10">Muscle</tissue>
    </source>
</reference>
<evidence type="ECO:0000256" key="5">
    <source>
        <dbReference type="ARBA" id="ARBA00023242"/>
    </source>
</evidence>
<dbReference type="CDD" id="cd18945">
    <property type="entry name" value="bHLH_E-protein_TCF4_E2-2"/>
    <property type="match status" value="1"/>
</dbReference>
<evidence type="ECO:0000256" key="7">
    <source>
        <dbReference type="ARBA" id="ARBA00041234"/>
    </source>
</evidence>
<feature type="compositionally biased region" description="Low complexity" evidence="8">
    <location>
        <begin position="485"/>
        <end position="500"/>
    </location>
</feature>
<name>A0A852J739_9PICI</name>
<feature type="non-terminal residue" evidence="10">
    <location>
        <position position="677"/>
    </location>
</feature>
<dbReference type="FunFam" id="4.10.280.10:FF:000001">
    <property type="entry name" value="Putative transcription factor 12"/>
    <property type="match status" value="1"/>
</dbReference>
<keyword evidence="5" id="KW-0539">Nucleus</keyword>
<accession>A0A852J739</accession>
<feature type="region of interest" description="Disordered" evidence="8">
    <location>
        <begin position="458"/>
        <end position="575"/>
    </location>
</feature>
<dbReference type="InterPro" id="IPR011598">
    <property type="entry name" value="bHLH_dom"/>
</dbReference>
<dbReference type="Proteomes" id="UP000627253">
    <property type="component" value="Unassembled WGS sequence"/>
</dbReference>
<dbReference type="GO" id="GO:0000785">
    <property type="term" value="C:chromatin"/>
    <property type="evidence" value="ECO:0007669"/>
    <property type="project" value="TreeGrafter"/>
</dbReference>
<evidence type="ECO:0000259" key="9">
    <source>
        <dbReference type="PROSITE" id="PS50888"/>
    </source>
</evidence>
<feature type="compositionally biased region" description="Polar residues" evidence="8">
    <location>
        <begin position="11"/>
        <end position="21"/>
    </location>
</feature>
<evidence type="ECO:0000256" key="1">
    <source>
        <dbReference type="ARBA" id="ARBA00004123"/>
    </source>
</evidence>
<dbReference type="AlphaFoldDB" id="A0A852J739"/>
<feature type="domain" description="BHLH" evidence="9">
    <location>
        <begin position="572"/>
        <end position="625"/>
    </location>
</feature>
<keyword evidence="3" id="KW-0238">DNA-binding</keyword>
<dbReference type="PROSITE" id="PS50888">
    <property type="entry name" value="BHLH"/>
    <property type="match status" value="1"/>
</dbReference>
<comment type="subcellular location">
    <subcellularLocation>
        <location evidence="1">Nucleus</location>
    </subcellularLocation>
</comment>
<gene>
    <name evidence="10" type="primary">Tcf3</name>
    <name evidence="10" type="ORF">TRILEU_R08483</name>
</gene>
<evidence type="ECO:0000313" key="11">
    <source>
        <dbReference type="Proteomes" id="UP000627253"/>
    </source>
</evidence>